<evidence type="ECO:0000313" key="2">
    <source>
        <dbReference type="Proteomes" id="UP000813824"/>
    </source>
</evidence>
<name>A0A8K0XKC5_9AGAR</name>
<dbReference type="EMBL" id="JAEVFJ010000051">
    <property type="protein sequence ID" value="KAH8081986.1"/>
    <property type="molecule type" value="Genomic_DNA"/>
</dbReference>
<gene>
    <name evidence="1" type="ORF">BXZ70DRAFT_630467</name>
</gene>
<sequence length="225" mass="25356">MDRPTKTEIRDVAKSAAAIFAKNGLTSALFGGAACEIYGCTRNPNDVDIIVMTDSYTTEYLKSLLVRDSTAEFYTRPSKKIGATYRLLFCRLPQTIFQITRRSCKVDILIPGIMNIPSIPSSRILRSSDGLPVLPFFVLLMLKVQGWSDHRKSDRSDYRAKQHQDVQDIGELLSIGKQRKEDWRRASGWVPQEFSQHGGALISEYVTARGGKAIWEELGFEFVSE</sequence>
<dbReference type="AlphaFoldDB" id="A0A8K0XKC5"/>
<dbReference type="PROSITE" id="PS51257">
    <property type="entry name" value="PROKAR_LIPOPROTEIN"/>
    <property type="match status" value="1"/>
</dbReference>
<organism evidence="1 2">
    <name type="scientific">Cristinia sonorae</name>
    <dbReference type="NCBI Taxonomy" id="1940300"/>
    <lineage>
        <taxon>Eukaryota</taxon>
        <taxon>Fungi</taxon>
        <taxon>Dikarya</taxon>
        <taxon>Basidiomycota</taxon>
        <taxon>Agaricomycotina</taxon>
        <taxon>Agaricomycetes</taxon>
        <taxon>Agaricomycetidae</taxon>
        <taxon>Agaricales</taxon>
        <taxon>Pleurotineae</taxon>
        <taxon>Stephanosporaceae</taxon>
        <taxon>Cristinia</taxon>
    </lineage>
</organism>
<dbReference type="SUPFAM" id="SSF81301">
    <property type="entry name" value="Nucleotidyltransferase"/>
    <property type="match status" value="1"/>
</dbReference>
<dbReference type="InterPro" id="IPR043519">
    <property type="entry name" value="NT_sf"/>
</dbReference>
<accession>A0A8K0XKC5</accession>
<evidence type="ECO:0000313" key="1">
    <source>
        <dbReference type="EMBL" id="KAH8081986.1"/>
    </source>
</evidence>
<reference evidence="1" key="1">
    <citation type="journal article" date="2021" name="New Phytol.">
        <title>Evolutionary innovations through gain and loss of genes in the ectomycorrhizal Boletales.</title>
        <authorList>
            <person name="Wu G."/>
            <person name="Miyauchi S."/>
            <person name="Morin E."/>
            <person name="Kuo A."/>
            <person name="Drula E."/>
            <person name="Varga T."/>
            <person name="Kohler A."/>
            <person name="Feng B."/>
            <person name="Cao Y."/>
            <person name="Lipzen A."/>
            <person name="Daum C."/>
            <person name="Hundley H."/>
            <person name="Pangilinan J."/>
            <person name="Johnson J."/>
            <person name="Barry K."/>
            <person name="LaButti K."/>
            <person name="Ng V."/>
            <person name="Ahrendt S."/>
            <person name="Min B."/>
            <person name="Choi I.G."/>
            <person name="Park H."/>
            <person name="Plett J.M."/>
            <person name="Magnuson J."/>
            <person name="Spatafora J.W."/>
            <person name="Nagy L.G."/>
            <person name="Henrissat B."/>
            <person name="Grigoriev I.V."/>
            <person name="Yang Z.L."/>
            <person name="Xu J."/>
            <person name="Martin F.M."/>
        </authorList>
    </citation>
    <scope>NUCLEOTIDE SEQUENCE</scope>
    <source>
        <strain evidence="1">KKN 215</strain>
    </source>
</reference>
<keyword evidence="2" id="KW-1185">Reference proteome</keyword>
<dbReference type="OrthoDB" id="3051727at2759"/>
<protein>
    <submittedName>
        <fullName evidence="1">Uncharacterized protein</fullName>
    </submittedName>
</protein>
<comment type="caution">
    <text evidence="1">The sequence shown here is derived from an EMBL/GenBank/DDBJ whole genome shotgun (WGS) entry which is preliminary data.</text>
</comment>
<dbReference type="Proteomes" id="UP000813824">
    <property type="component" value="Unassembled WGS sequence"/>
</dbReference>
<proteinExistence type="predicted"/>
<dbReference type="Gene3D" id="3.30.460.40">
    <property type="match status" value="1"/>
</dbReference>